<evidence type="ECO:0000313" key="25">
    <source>
        <dbReference type="Proteomes" id="UP000031516"/>
    </source>
</evidence>
<evidence type="ECO:0000256" key="7">
    <source>
        <dbReference type="ARBA" id="ARBA00022741"/>
    </source>
</evidence>
<dbReference type="Pfam" id="PF13087">
    <property type="entry name" value="AAA_12"/>
    <property type="match status" value="1"/>
</dbReference>
<keyword evidence="5 19" id="KW-0540">Nuclease</keyword>
<keyword evidence="10 19" id="KW-0347">Helicase</keyword>
<comment type="cofactor">
    <cofactor evidence="1">
        <name>[4Fe-4S] cluster</name>
        <dbReference type="ChEBI" id="CHEBI:49883"/>
    </cofactor>
</comment>
<comment type="similarity">
    <text evidence="2 19">Belongs to the DNA2/NAM7 helicase family.</text>
</comment>
<keyword evidence="17 19" id="KW-0511">Multifunctional enzyme</keyword>
<keyword evidence="19" id="KW-0158">Chromosome</keyword>
<dbReference type="InterPro" id="IPR011604">
    <property type="entry name" value="PDDEXK-like_dom_sf"/>
</dbReference>
<organism evidence="24 25">
    <name type="scientific">Kluyveromyces dobzhanskii CBS 2104</name>
    <dbReference type="NCBI Taxonomy" id="1427455"/>
    <lineage>
        <taxon>Eukaryota</taxon>
        <taxon>Fungi</taxon>
        <taxon>Dikarya</taxon>
        <taxon>Ascomycota</taxon>
        <taxon>Saccharomycotina</taxon>
        <taxon>Saccharomycetes</taxon>
        <taxon>Saccharomycetales</taxon>
        <taxon>Saccharomycetaceae</taxon>
        <taxon>Kluyveromyces</taxon>
    </lineage>
</organism>
<dbReference type="GO" id="GO:0033567">
    <property type="term" value="P:DNA replication, Okazaki fragment processing"/>
    <property type="evidence" value="ECO:0007669"/>
    <property type="project" value="UniProtKB-UniRule"/>
</dbReference>
<reference evidence="24 25" key="1">
    <citation type="submission" date="2014-03" db="EMBL/GenBank/DDBJ databases">
        <title>The genome of Kluyveromyces dobzhanskii.</title>
        <authorList>
            <person name="Nystedt B."/>
            <person name="Astrom S."/>
        </authorList>
    </citation>
    <scope>NUCLEOTIDE SEQUENCE [LARGE SCALE GENOMIC DNA]</scope>
    <source>
        <strain evidence="24 25">CBS 2104</strain>
    </source>
</reference>
<name>A0A0A8LB46_9SACH</name>
<keyword evidence="4 19" id="KW-0235">DNA replication</keyword>
<evidence type="ECO:0000259" key="22">
    <source>
        <dbReference type="Pfam" id="PF13086"/>
    </source>
</evidence>
<feature type="region of interest" description="Disordered" evidence="20">
    <location>
        <begin position="1"/>
        <end position="46"/>
    </location>
</feature>
<evidence type="ECO:0000256" key="11">
    <source>
        <dbReference type="ARBA" id="ARBA00022840"/>
    </source>
</evidence>
<feature type="domain" description="DNA2/NAM7 helicase helicase" evidence="22">
    <location>
        <begin position="1047"/>
        <end position="1144"/>
    </location>
</feature>
<comment type="subcellular location">
    <subcellularLocation>
        <location evidence="19">Nucleus</location>
    </subcellularLocation>
    <subcellularLocation>
        <location evidence="19">Chromosome</location>
    </subcellularLocation>
</comment>
<feature type="domain" description="DNA2/NAM7 helicase-like C-terminal" evidence="23">
    <location>
        <begin position="1227"/>
        <end position="1433"/>
    </location>
</feature>
<dbReference type="CDD" id="cd18808">
    <property type="entry name" value="SF1_C_Upf1"/>
    <property type="match status" value="1"/>
</dbReference>
<dbReference type="InterPro" id="IPR027417">
    <property type="entry name" value="P-loop_NTPase"/>
</dbReference>
<evidence type="ECO:0000259" key="21">
    <source>
        <dbReference type="Pfam" id="PF08696"/>
    </source>
</evidence>
<dbReference type="GO" id="GO:0005737">
    <property type="term" value="C:cytoplasm"/>
    <property type="evidence" value="ECO:0007669"/>
    <property type="project" value="TreeGrafter"/>
</dbReference>
<evidence type="ECO:0000256" key="2">
    <source>
        <dbReference type="ARBA" id="ARBA00007913"/>
    </source>
</evidence>
<feature type="compositionally biased region" description="Basic residues" evidence="20">
    <location>
        <begin position="1"/>
        <end position="10"/>
    </location>
</feature>
<dbReference type="GO" id="GO:0006281">
    <property type="term" value="P:DNA repair"/>
    <property type="evidence" value="ECO:0007669"/>
    <property type="project" value="UniProtKB-KW"/>
</dbReference>
<feature type="domain" description="DNA replication factor Dna2 N-terminal" evidence="21">
    <location>
        <begin position="420"/>
        <end position="637"/>
    </location>
</feature>
<keyword evidence="16 19" id="KW-0539">Nucleus</keyword>
<keyword evidence="12 19" id="KW-0408">Iron</keyword>
<evidence type="ECO:0000256" key="12">
    <source>
        <dbReference type="ARBA" id="ARBA00023004"/>
    </source>
</evidence>
<dbReference type="InterPro" id="IPR041677">
    <property type="entry name" value="DNA2/NAM7_AAA_11"/>
</dbReference>
<dbReference type="Pfam" id="PF08696">
    <property type="entry name" value="Dna2"/>
    <property type="match status" value="1"/>
</dbReference>
<dbReference type="GO" id="GO:0051539">
    <property type="term" value="F:4 iron, 4 sulfur cluster binding"/>
    <property type="evidence" value="ECO:0007669"/>
    <property type="project" value="UniProtKB-UniRule"/>
</dbReference>
<evidence type="ECO:0000256" key="6">
    <source>
        <dbReference type="ARBA" id="ARBA00022723"/>
    </source>
</evidence>
<dbReference type="EC" id="3.1.-.-" evidence="19"/>
<evidence type="ECO:0000256" key="18">
    <source>
        <dbReference type="ARBA" id="ARBA00047995"/>
    </source>
</evidence>
<dbReference type="GO" id="GO:0017108">
    <property type="term" value="F:5'-flap endonuclease activity"/>
    <property type="evidence" value="ECO:0007669"/>
    <property type="project" value="UniProtKB-UniRule"/>
</dbReference>
<proteinExistence type="inferred from homology"/>
<feature type="region of interest" description="Disordered" evidence="20">
    <location>
        <begin position="68"/>
        <end position="88"/>
    </location>
</feature>
<dbReference type="GO" id="GO:0005634">
    <property type="term" value="C:nucleus"/>
    <property type="evidence" value="ECO:0007669"/>
    <property type="project" value="UniProtKB-SubCell"/>
</dbReference>
<evidence type="ECO:0000256" key="8">
    <source>
        <dbReference type="ARBA" id="ARBA00022763"/>
    </source>
</evidence>
<dbReference type="Proteomes" id="UP000031516">
    <property type="component" value="Unassembled WGS sequence"/>
</dbReference>
<evidence type="ECO:0000256" key="17">
    <source>
        <dbReference type="ARBA" id="ARBA00023268"/>
    </source>
</evidence>
<dbReference type="CDD" id="cd18041">
    <property type="entry name" value="DEXXQc_DNA2"/>
    <property type="match status" value="1"/>
</dbReference>
<evidence type="ECO:0000256" key="19">
    <source>
        <dbReference type="RuleBase" id="RU367041"/>
    </source>
</evidence>
<keyword evidence="11 19" id="KW-0067">ATP-binding</keyword>
<evidence type="ECO:0000256" key="1">
    <source>
        <dbReference type="ARBA" id="ARBA00001966"/>
    </source>
</evidence>
<evidence type="ECO:0000256" key="15">
    <source>
        <dbReference type="ARBA" id="ARBA00023204"/>
    </source>
</evidence>
<evidence type="ECO:0000259" key="23">
    <source>
        <dbReference type="Pfam" id="PF13087"/>
    </source>
</evidence>
<evidence type="ECO:0000256" key="9">
    <source>
        <dbReference type="ARBA" id="ARBA00022801"/>
    </source>
</evidence>
<evidence type="ECO:0000256" key="5">
    <source>
        <dbReference type="ARBA" id="ARBA00022722"/>
    </source>
</evidence>
<evidence type="ECO:0000256" key="10">
    <source>
        <dbReference type="ARBA" id="ARBA00022806"/>
    </source>
</evidence>
<dbReference type="SUPFAM" id="SSF52540">
    <property type="entry name" value="P-loop containing nucleoside triphosphate hydrolases"/>
    <property type="match status" value="1"/>
</dbReference>
<keyword evidence="9 19" id="KW-0378">Hydrolase</keyword>
<dbReference type="GO" id="GO:0005524">
    <property type="term" value="F:ATP binding"/>
    <property type="evidence" value="ECO:0007669"/>
    <property type="project" value="UniProtKB-UniRule"/>
</dbReference>
<keyword evidence="8 19" id="KW-0227">DNA damage</keyword>
<keyword evidence="15 19" id="KW-0234">DNA repair</keyword>
<feature type="domain" description="DNA2/NAM7 helicase helicase" evidence="22">
    <location>
        <begin position="1148"/>
        <end position="1219"/>
    </location>
</feature>
<gene>
    <name evidence="24" type="ORF">KLDO_g4356</name>
</gene>
<dbReference type="OrthoDB" id="6513042at2759"/>
<dbReference type="InterPro" id="IPR014808">
    <property type="entry name" value="DNA_replication_fac_Dna2_N"/>
</dbReference>
<dbReference type="GO" id="GO:0046872">
    <property type="term" value="F:metal ion binding"/>
    <property type="evidence" value="ECO:0007669"/>
    <property type="project" value="UniProtKB-UniRule"/>
</dbReference>
<keyword evidence="7 19" id="KW-0547">Nucleotide-binding</keyword>
<evidence type="ECO:0000313" key="24">
    <source>
        <dbReference type="EMBL" id="CDO96139.1"/>
    </source>
</evidence>
<keyword evidence="25" id="KW-1185">Reference proteome</keyword>
<dbReference type="PANTHER" id="PTHR10887">
    <property type="entry name" value="DNA2/NAM7 HELICASE FAMILY"/>
    <property type="match status" value="1"/>
</dbReference>
<dbReference type="EC" id="3.6.4.12" evidence="19"/>
<evidence type="ECO:0000256" key="20">
    <source>
        <dbReference type="SAM" id="MobiDB-lite"/>
    </source>
</evidence>
<keyword evidence="3 19" id="KW-0004">4Fe-4S</keyword>
<comment type="catalytic activity">
    <reaction evidence="18 19">
        <text>ATP + H2O = ADP + phosphate + H(+)</text>
        <dbReference type="Rhea" id="RHEA:13065"/>
        <dbReference type="ChEBI" id="CHEBI:15377"/>
        <dbReference type="ChEBI" id="CHEBI:15378"/>
        <dbReference type="ChEBI" id="CHEBI:30616"/>
        <dbReference type="ChEBI" id="CHEBI:43474"/>
        <dbReference type="ChEBI" id="CHEBI:456216"/>
        <dbReference type="EC" id="3.6.4.12"/>
    </reaction>
</comment>
<protein>
    <recommendedName>
        <fullName evidence="19">DNA replication ATP-dependent helicase/nuclease</fullName>
        <ecNumber evidence="19">3.1.-.-</ecNumber>
        <ecNumber evidence="19">3.6.4.12</ecNumber>
    </recommendedName>
</protein>
<sequence>MVSTPKKKRSASASMSPLKKDTDPGAPVPKERNKKKPTKSYQFAPLNRLSSEEPILKSIPISRVRNVEPDSTVKNFSKAKTSGKPKPKTKAIISATKMRNRRSAEAAPEIRYSDGPSEEVIWRYSPRKIDEQLLHHYNITNENDKSEGLAEDRPLNQSSTPLINDKFKNLIDFENMDPDMVDKVMRKVVQGSPIKKGEKAVTPMRDINDILNDLEGPKLLPPSSPIYTEPIVRDYEQAEKSPEVASESLVNAMPNKANSIKCIPTEEIPPQIEINSDEDKDEDEDEDDSLIDFLTQRFTKPVITENNDSSEESDDSLMELLHDDSAVTKSQHQLRKVNRVEVILGSEDEKAKDPVNLNEKIEYNEPQIKNKAPITNTDDISSKLSKMAAFPFPQKGFQRLCIFDIKEMKAPAQIILTCINQEGAKVNIILREPWIRFTYKKQMIIHLIEGENFPNKRLLSNDKDPKTGLENDNLLIVYPDVLLSATAIGTAMDCERRAVLSSKLNEPGEYSLAATLGNIIHELIQELLRLKLLEPNQFISKCLALEVLDKIIKPFTTEVNMCGESVKSAVKTVSEEHLPFIIEFVNIYVTQDNARSWIQVIGSKSKRKLSVSQIIDIEENIWSAKYGLKGYIDVTVETNVDSDNKRLMAPIEIKTGKWKSNAHEAQGLIYTLLLQDRYDVPVNAHTMLYTKLKEFSLQPKVLISLKHLLNLRNKLATYLQVMNEEMSDWGGSEHDLPLMIQSSKCDQCFHKSSCMVLNKLSEKEQTPGLLKHEYADLTRHLEAQGSQVLQMYRSFYSKYDRLLMMEETSVTSITKDTFLMSGADREVQTGHCISHLKIENVQDQGNGTYLYTFTREPKTPGSHVAITSDQHYNILNGTSASMLSTNINKGDYVMVSNDSSGQLAIGTGYVSEIADEYIAMICRRNILANNVHGDYFDRDTRQVVRSVLLGQKPQSQQERGLINAQRFRIDKNENATGFALARYNLLNLFLSEIVIEAESSLSSVPERSKLPAKRSLGGFGRGRRLIVELSEPQWANHAARMPPLSDKFNENQKRAIERSLTCRDYNLILGMPGTGKTLVICELVSILVNQGKSVLVTSYTNSAVDNILMKLIPHVPRSKMVRLGSGKRVHDMVKPYCISELLDGDNEKLAEIIDFAQVVGVTCLGVNDPWLQIRSGDFDYVILDEASQVSLPVAIGPLRFGYKFILVGDHYQLPPLVKNTFARDNGLQKSLFEQLCQAHPKSVVELKIQYRMNADIMSLSNVLIYDGKLQCGSNKIRNQILLFPDNHICSGDTWLQNAIDPTRPVVILDHDGFESISHGQFLEQNDHGQLSNVGESNVIDEIVRELLSHGIEPHQVGVMSLYKAQMALLRLTFEDLSIDVLTADQFQGRDKDCIIVSMVRSNPEQASGVLLQDLRRMNVAMSRAKKKLIVVCSWKCISRVRTLKPFVEHVSKNDWVLKM</sequence>
<dbReference type="GO" id="GO:0017116">
    <property type="term" value="F:single-stranded DNA helicase activity"/>
    <property type="evidence" value="ECO:0007669"/>
    <property type="project" value="UniProtKB-UniRule"/>
</dbReference>
<comment type="caution">
    <text evidence="24">The sequence shown here is derived from an EMBL/GenBank/DDBJ whole genome shotgun (WGS) entry which is preliminary data.</text>
</comment>
<dbReference type="GO" id="GO:0071932">
    <property type="term" value="P:replication fork reversal"/>
    <property type="evidence" value="ECO:0007669"/>
    <property type="project" value="TreeGrafter"/>
</dbReference>
<dbReference type="InterPro" id="IPR026851">
    <property type="entry name" value="Dna2/JHS1_DEXXQ-box"/>
</dbReference>
<dbReference type="EMBL" id="CCBQ010000047">
    <property type="protein sequence ID" value="CDO96139.1"/>
    <property type="molecule type" value="Genomic_DNA"/>
</dbReference>
<dbReference type="Gene3D" id="3.90.320.10">
    <property type="match status" value="1"/>
</dbReference>
<dbReference type="InterPro" id="IPR047187">
    <property type="entry name" value="SF1_C_Upf1"/>
</dbReference>
<evidence type="ECO:0000256" key="3">
    <source>
        <dbReference type="ARBA" id="ARBA00022485"/>
    </source>
</evidence>
<comment type="function">
    <text evidence="19">Key enzyme involved in DNA replication and DNA repair. Involved in Okazaki fragments processing by cleaving long flaps that escape FEN1: flaps that are longer than 27 nucleotides are coated by replication protein A complex (RPA), leading to recruit DNA2 which cleaves the flap until it is too short to bind RPA and becomes a substrate for FEN1. Also involved in 5'-end resection of DNA during double-strand break (DSB) repair by mediating the cleavage of 5'-ssDNA.</text>
</comment>
<dbReference type="InterPro" id="IPR041679">
    <property type="entry name" value="DNA2/NAM7-like_C"/>
</dbReference>
<evidence type="ECO:0000256" key="16">
    <source>
        <dbReference type="ARBA" id="ARBA00023242"/>
    </source>
</evidence>
<keyword evidence="6 19" id="KW-0479">Metal-binding</keyword>
<dbReference type="GO" id="GO:0003677">
    <property type="term" value="F:DNA binding"/>
    <property type="evidence" value="ECO:0007669"/>
    <property type="project" value="UniProtKB-UniRule"/>
</dbReference>
<keyword evidence="14 19" id="KW-0238">DNA-binding</keyword>
<dbReference type="GO" id="GO:0016887">
    <property type="term" value="F:ATP hydrolysis activity"/>
    <property type="evidence" value="ECO:0007669"/>
    <property type="project" value="RHEA"/>
</dbReference>
<dbReference type="InterPro" id="IPR045055">
    <property type="entry name" value="DNA2/NAM7-like"/>
</dbReference>
<keyword evidence="13 19" id="KW-0411">Iron-sulfur</keyword>
<evidence type="ECO:0000256" key="14">
    <source>
        <dbReference type="ARBA" id="ARBA00023125"/>
    </source>
</evidence>
<dbReference type="Gene3D" id="3.40.50.300">
    <property type="entry name" value="P-loop containing nucleotide triphosphate hydrolases"/>
    <property type="match status" value="3"/>
</dbReference>
<dbReference type="GO" id="GO:0005694">
    <property type="term" value="C:chromosome"/>
    <property type="evidence" value="ECO:0007669"/>
    <property type="project" value="UniProtKB-SubCell"/>
</dbReference>
<evidence type="ECO:0000256" key="13">
    <source>
        <dbReference type="ARBA" id="ARBA00023014"/>
    </source>
</evidence>
<accession>A0A0A8LB46</accession>
<evidence type="ECO:0000256" key="4">
    <source>
        <dbReference type="ARBA" id="ARBA00022705"/>
    </source>
</evidence>
<dbReference type="Pfam" id="PF13086">
    <property type="entry name" value="AAA_11"/>
    <property type="match status" value="2"/>
</dbReference>
<dbReference type="PANTHER" id="PTHR10887:SF433">
    <property type="entry name" value="DNA REPLICATION ATP-DEPENDENT HELICASE_NUCLEASE DNA2"/>
    <property type="match status" value="1"/>
</dbReference>